<evidence type="ECO:0000313" key="2">
    <source>
        <dbReference type="Proteomes" id="UP001224392"/>
    </source>
</evidence>
<dbReference type="RefSeq" id="WP_285764581.1">
    <property type="nucleotide sequence ID" value="NZ_BSYJ01000004.1"/>
</dbReference>
<reference evidence="1 2" key="1">
    <citation type="submission" date="2023-04" db="EMBL/GenBank/DDBJ databases">
        <title>Marinobulbifer ophiurae gen. nov., sp. Nov., isolate from tissue of brittle star Ophioplocus japonicus.</title>
        <authorList>
            <person name="Kawano K."/>
            <person name="Sawayama S."/>
            <person name="Nakagawa S."/>
        </authorList>
    </citation>
    <scope>NUCLEOTIDE SEQUENCE [LARGE SCALE GENOMIC DNA]</scope>
    <source>
        <strain evidence="1 2">NKW57</strain>
    </source>
</reference>
<dbReference type="Proteomes" id="UP001224392">
    <property type="component" value="Unassembled WGS sequence"/>
</dbReference>
<gene>
    <name evidence="1" type="ORF">MNKW57_22920</name>
</gene>
<dbReference type="EMBL" id="BSYJ01000004">
    <property type="protein sequence ID" value="GMG87971.1"/>
    <property type="molecule type" value="Genomic_DNA"/>
</dbReference>
<protein>
    <submittedName>
        <fullName evidence="1">Uncharacterized protein</fullName>
    </submittedName>
</protein>
<organism evidence="1 2">
    <name type="scientific">Biformimicrobium ophioploci</name>
    <dbReference type="NCBI Taxonomy" id="3036711"/>
    <lineage>
        <taxon>Bacteria</taxon>
        <taxon>Pseudomonadati</taxon>
        <taxon>Pseudomonadota</taxon>
        <taxon>Gammaproteobacteria</taxon>
        <taxon>Cellvibrionales</taxon>
        <taxon>Microbulbiferaceae</taxon>
        <taxon>Biformimicrobium</taxon>
    </lineage>
</organism>
<proteinExistence type="predicted"/>
<comment type="caution">
    <text evidence="1">The sequence shown here is derived from an EMBL/GenBank/DDBJ whole genome shotgun (WGS) entry which is preliminary data.</text>
</comment>
<accession>A0ABQ6M0U7</accession>
<name>A0ABQ6M0U7_9GAMM</name>
<evidence type="ECO:0000313" key="1">
    <source>
        <dbReference type="EMBL" id="GMG87971.1"/>
    </source>
</evidence>
<keyword evidence="2" id="KW-1185">Reference proteome</keyword>
<sequence>MQDIVLLAVHGMGPTSDNFAEPAFSALRKAMGDAFSGVHTASVYYQPILNENQERLFDAMKKRELDCHRARKFLLQGLSTGSCLNRNIEEKGGVYQQAQELLYSTLDTLFETYGDLPVVLLSHSSGCDLVSNYIWDAQKPGCNHGVWRDGGPGNVHKGSKKDLFLRLKTLRHWYTLGANKPLHTAGMSRDQIQSVKTSTCGYNFRWKNFYHPNDIFAWPLKPLSPSYNQSVYKDLETVTLDQWTESDAAWQLGVHNSYWTSETVLQSLLEDIAVLRGGSRVELARAQAV</sequence>